<feature type="chain" id="PRO_5011629451" evidence="10">
    <location>
        <begin position="28"/>
        <end position="331"/>
    </location>
</feature>
<evidence type="ECO:0000256" key="2">
    <source>
        <dbReference type="ARBA" id="ARBA00022651"/>
    </source>
</evidence>
<keyword evidence="12" id="KW-1185">Reference proteome</keyword>
<accession>A0A1I1HT11</accession>
<feature type="active site" description="Proton donor" evidence="6">
    <location>
        <position position="213"/>
    </location>
</feature>
<evidence type="ECO:0000256" key="9">
    <source>
        <dbReference type="SAM" id="MobiDB-lite"/>
    </source>
</evidence>
<dbReference type="OrthoDB" id="9763933at2"/>
<keyword evidence="4" id="KW-0119">Carbohydrate metabolism</keyword>
<evidence type="ECO:0000256" key="6">
    <source>
        <dbReference type="PIRSR" id="PIRSR606710-1"/>
    </source>
</evidence>
<feature type="region of interest" description="Disordered" evidence="9">
    <location>
        <begin position="253"/>
        <end position="274"/>
    </location>
</feature>
<dbReference type="InterPro" id="IPR023296">
    <property type="entry name" value="Glyco_hydro_beta-prop_sf"/>
</dbReference>
<dbReference type="PANTHER" id="PTHR43772:SF2">
    <property type="entry name" value="PUTATIVE (AFU_ORTHOLOGUE AFUA_2G04480)-RELATED"/>
    <property type="match status" value="1"/>
</dbReference>
<reference evidence="12" key="1">
    <citation type="submission" date="2016-10" db="EMBL/GenBank/DDBJ databases">
        <authorList>
            <person name="Varghese N."/>
            <person name="Submissions S."/>
        </authorList>
    </citation>
    <scope>NUCLEOTIDE SEQUENCE [LARGE SCALE GENOMIC DNA]</scope>
    <source>
        <strain evidence="12">DSM 24499</strain>
    </source>
</reference>
<dbReference type="AlphaFoldDB" id="A0A1I1HT11"/>
<evidence type="ECO:0000256" key="3">
    <source>
        <dbReference type="ARBA" id="ARBA00022801"/>
    </source>
</evidence>
<dbReference type="EMBL" id="FOKV01000003">
    <property type="protein sequence ID" value="SFC27217.1"/>
    <property type="molecule type" value="Genomic_DNA"/>
</dbReference>
<keyword evidence="3 8" id="KW-0378">Hydrolase</keyword>
<dbReference type="PROSITE" id="PS51257">
    <property type="entry name" value="PROKAR_LIPOPROTEIN"/>
    <property type="match status" value="1"/>
</dbReference>
<dbReference type="PANTHER" id="PTHR43772">
    <property type="entry name" value="ENDO-1,4-BETA-XYLANASE"/>
    <property type="match status" value="1"/>
</dbReference>
<sequence>MTCIFKKSVRAISVLLLVVLVSCSEQKKNDIVLQDPLIDGDFADPSIVKYEDKYYIYATIDPWGAEELGVLESDDFVHWEQKHINWPTKELCTSETSNSSNVWAPSVIQGKDGKFYMYVSVGSEVWAGVSDHPLGPWKNAKSDNSPLIQGNMFPEYHMIDAEVFIDDDKQVYLYWGSGLNWVNGHCFVVPLKDDMISFDEAEIKDITPPNYFEAPFMVKKDGTYFLMYSDGKCTTETYKVRYAKANNPFGPFSEGENSPVLTTSEDKSTLGPGHHSVFTEGGHDYILYHRITDNSDQLYRGLTIDSLNFSADEIEVVRPAKTLMNLEKTKK</sequence>
<evidence type="ECO:0000256" key="7">
    <source>
        <dbReference type="PIRSR" id="PIRSR606710-2"/>
    </source>
</evidence>
<evidence type="ECO:0000256" key="4">
    <source>
        <dbReference type="ARBA" id="ARBA00023277"/>
    </source>
</evidence>
<evidence type="ECO:0000256" key="1">
    <source>
        <dbReference type="ARBA" id="ARBA00009865"/>
    </source>
</evidence>
<dbReference type="STRING" id="1334022.SAMN04487907_103169"/>
<feature type="site" description="Important for catalytic activity, responsible for pKa modulation of the active site Glu and correct orientation of both the proton donor and substrate" evidence="7">
    <location>
        <position position="160"/>
    </location>
</feature>
<evidence type="ECO:0000256" key="5">
    <source>
        <dbReference type="ARBA" id="ARBA00023295"/>
    </source>
</evidence>
<evidence type="ECO:0000313" key="11">
    <source>
        <dbReference type="EMBL" id="SFC27217.1"/>
    </source>
</evidence>
<evidence type="ECO:0000313" key="12">
    <source>
        <dbReference type="Proteomes" id="UP000199438"/>
    </source>
</evidence>
<dbReference type="RefSeq" id="WP_092541875.1">
    <property type="nucleotide sequence ID" value="NZ_FOKV01000003.1"/>
</dbReference>
<evidence type="ECO:0000256" key="10">
    <source>
        <dbReference type="SAM" id="SignalP"/>
    </source>
</evidence>
<gene>
    <name evidence="11" type="ORF">SAMN04487907_103169</name>
</gene>
<keyword evidence="2" id="KW-0624">Polysaccharide degradation</keyword>
<dbReference type="CDD" id="cd18608">
    <property type="entry name" value="GH43_F5-8_typeC-like"/>
    <property type="match status" value="1"/>
</dbReference>
<dbReference type="SUPFAM" id="SSF75005">
    <property type="entry name" value="Arabinanase/levansucrase/invertase"/>
    <property type="match status" value="1"/>
</dbReference>
<dbReference type="GO" id="GO:0045493">
    <property type="term" value="P:xylan catabolic process"/>
    <property type="evidence" value="ECO:0007669"/>
    <property type="project" value="UniProtKB-KW"/>
</dbReference>
<dbReference type="InterPro" id="IPR006710">
    <property type="entry name" value="Glyco_hydro_43"/>
</dbReference>
<feature type="active site" description="Proton acceptor" evidence="6">
    <location>
        <position position="44"/>
    </location>
</feature>
<evidence type="ECO:0000256" key="8">
    <source>
        <dbReference type="RuleBase" id="RU361187"/>
    </source>
</evidence>
<keyword evidence="5 8" id="KW-0326">Glycosidase</keyword>
<dbReference type="InterPro" id="IPR052176">
    <property type="entry name" value="Glycosyl_Hydrlase_43_Enz"/>
</dbReference>
<name>A0A1I1HT11_9FLAO</name>
<comment type="similarity">
    <text evidence="1 8">Belongs to the glycosyl hydrolase 43 family.</text>
</comment>
<dbReference type="GO" id="GO:0004553">
    <property type="term" value="F:hydrolase activity, hydrolyzing O-glycosyl compounds"/>
    <property type="evidence" value="ECO:0007669"/>
    <property type="project" value="InterPro"/>
</dbReference>
<protein>
    <submittedName>
        <fullName evidence="11">Glycosyl hydrolases family 43</fullName>
    </submittedName>
</protein>
<dbReference type="Proteomes" id="UP000199438">
    <property type="component" value="Unassembled WGS sequence"/>
</dbReference>
<keyword evidence="2" id="KW-0858">Xylan degradation</keyword>
<dbReference type="Gene3D" id="2.115.10.20">
    <property type="entry name" value="Glycosyl hydrolase domain, family 43"/>
    <property type="match status" value="1"/>
</dbReference>
<feature type="signal peptide" evidence="10">
    <location>
        <begin position="1"/>
        <end position="27"/>
    </location>
</feature>
<keyword evidence="10" id="KW-0732">Signal</keyword>
<organism evidence="11 12">
    <name type="scientific">Zunongwangia mangrovi</name>
    <dbReference type="NCBI Taxonomy" id="1334022"/>
    <lineage>
        <taxon>Bacteria</taxon>
        <taxon>Pseudomonadati</taxon>
        <taxon>Bacteroidota</taxon>
        <taxon>Flavobacteriia</taxon>
        <taxon>Flavobacteriales</taxon>
        <taxon>Flavobacteriaceae</taxon>
        <taxon>Zunongwangia</taxon>
    </lineage>
</organism>
<proteinExistence type="inferred from homology"/>
<dbReference type="Pfam" id="PF04616">
    <property type="entry name" value="Glyco_hydro_43"/>
    <property type="match status" value="1"/>
</dbReference>